<protein>
    <submittedName>
        <fullName evidence="1">Uncharacterized protein</fullName>
    </submittedName>
</protein>
<name>A0A0E0KI78_ORYPU</name>
<sequence>MGSHTDLDQDNIMVTDYGELPEVDRQAFETQLEDLRRKMASCYRKTRQGVIKQEEFMLLVDIKSKVTIDSSNAPVHASEVAQIVDGAVIASLNNRTTLEKTLDARMSELENRLNSRFLGGASISYNNKHMCGIPSDFHVPKFPIQQNWPMNNTYNSLGTLDPRFTPAAPYASSTIVLPPTGCISRLDRYSTTGPTGGIGRSNREAPPVRPLPMSFAAFVPNPHFVAPQNSASSIDDAAADPSLCPTEAQHKPAAAEQTERWQPVRGKEKGEAVVELSGETELNLSHLTSVKQKYNELVSEYIRRFRDTRNRCYSLTLSDKDLVDLAYYGLLEHLKEANKIVTRPRHTAT</sequence>
<accession>A0A0E0KI78</accession>
<dbReference type="AlphaFoldDB" id="A0A0E0KI78"/>
<keyword evidence="2" id="KW-1185">Reference proteome</keyword>
<proteinExistence type="predicted"/>
<evidence type="ECO:0000313" key="2">
    <source>
        <dbReference type="Proteomes" id="UP000026962"/>
    </source>
</evidence>
<reference evidence="1" key="1">
    <citation type="submission" date="2015-04" db="UniProtKB">
        <authorList>
            <consortium name="EnsemblPlants"/>
        </authorList>
    </citation>
    <scope>IDENTIFICATION</scope>
</reference>
<dbReference type="Proteomes" id="UP000026962">
    <property type="component" value="Chromosome 3"/>
</dbReference>
<dbReference type="EnsemblPlants" id="OPUNC03G29030.1">
    <property type="protein sequence ID" value="OPUNC03G29030.1"/>
    <property type="gene ID" value="OPUNC03G29030"/>
</dbReference>
<dbReference type="HOGENOM" id="CLU_795424_0_0_1"/>
<dbReference type="Gramene" id="OPUNC03G29030.1">
    <property type="protein sequence ID" value="OPUNC03G29030.1"/>
    <property type="gene ID" value="OPUNC03G29030"/>
</dbReference>
<reference evidence="1" key="2">
    <citation type="submission" date="2018-05" db="EMBL/GenBank/DDBJ databases">
        <title>OpunRS2 (Oryza punctata Reference Sequence Version 2).</title>
        <authorList>
            <person name="Zhang J."/>
            <person name="Kudrna D."/>
            <person name="Lee S."/>
            <person name="Talag J."/>
            <person name="Welchert J."/>
            <person name="Wing R.A."/>
        </authorList>
    </citation>
    <scope>NUCLEOTIDE SEQUENCE [LARGE SCALE GENOMIC DNA]</scope>
</reference>
<evidence type="ECO:0000313" key="1">
    <source>
        <dbReference type="EnsemblPlants" id="OPUNC03G29030.1"/>
    </source>
</evidence>
<organism evidence="1">
    <name type="scientific">Oryza punctata</name>
    <name type="common">Red rice</name>
    <dbReference type="NCBI Taxonomy" id="4537"/>
    <lineage>
        <taxon>Eukaryota</taxon>
        <taxon>Viridiplantae</taxon>
        <taxon>Streptophyta</taxon>
        <taxon>Embryophyta</taxon>
        <taxon>Tracheophyta</taxon>
        <taxon>Spermatophyta</taxon>
        <taxon>Magnoliopsida</taxon>
        <taxon>Liliopsida</taxon>
        <taxon>Poales</taxon>
        <taxon>Poaceae</taxon>
        <taxon>BOP clade</taxon>
        <taxon>Oryzoideae</taxon>
        <taxon>Oryzeae</taxon>
        <taxon>Oryzinae</taxon>
        <taxon>Oryza</taxon>
    </lineage>
</organism>